<protein>
    <submittedName>
        <fullName evidence="1">Uncharacterized protein</fullName>
    </submittedName>
</protein>
<gene>
    <name evidence="1" type="ORF">HMPREF0367_00360</name>
</gene>
<proteinExistence type="predicted"/>
<evidence type="ECO:0000313" key="1">
    <source>
        <dbReference type="EMBL" id="ERK46811.1"/>
    </source>
</evidence>
<name>U2PRQ9_9FIRM</name>
<dbReference type="HOGENOM" id="CLU_2206120_0_0_9"/>
<reference evidence="1 2" key="1">
    <citation type="submission" date="2013-06" db="EMBL/GenBank/DDBJ databases">
        <authorList>
            <person name="Weinstock G."/>
            <person name="Sodergren E."/>
            <person name="Lobos E.A."/>
            <person name="Fulton L."/>
            <person name="Fulton R."/>
            <person name="Courtney L."/>
            <person name="Fronick C."/>
            <person name="O'Laughlin M."/>
            <person name="Godfrey J."/>
            <person name="Wilson R.M."/>
            <person name="Miner T."/>
            <person name="Farmer C."/>
            <person name="Delehaunty K."/>
            <person name="Cordes M."/>
            <person name="Minx P."/>
            <person name="Tomlinson C."/>
            <person name="Chen J."/>
            <person name="Wollam A."/>
            <person name="Pepin K.H."/>
            <person name="Bhonagiri V."/>
            <person name="Zhang X."/>
            <person name="Warren W."/>
            <person name="Mitreva M."/>
            <person name="Mardis E.R."/>
            <person name="Wilson R.K."/>
        </authorList>
    </citation>
    <scope>NUCLEOTIDE SEQUENCE [LARGE SCALE GENOMIC DNA]</scope>
    <source>
        <strain evidence="1 2">ATCC 27803</strain>
    </source>
</reference>
<accession>U2PRQ9</accession>
<dbReference type="RefSeq" id="WP_035400704.1">
    <property type="nucleotide sequence ID" value="NZ_KI270975.1"/>
</dbReference>
<sequence length="107" mass="11769">MSTLVMPRNYKEIGLDEEKRYSGGSAVGVILATYKVVNFVVCNWVTISTIAGNASTLIGYANSWKSANGRYQMKATFVPGGSSNIYPPHSYQGAVGYWNYYPVWIGN</sequence>
<comment type="caution">
    <text evidence="1">The sequence shown here is derived from an EMBL/GenBank/DDBJ whole genome shotgun (WGS) entry which is preliminary data.</text>
</comment>
<organism evidence="1 2">
    <name type="scientific">Faecalitalea cylindroides ATCC 27803</name>
    <dbReference type="NCBI Taxonomy" id="649755"/>
    <lineage>
        <taxon>Bacteria</taxon>
        <taxon>Bacillati</taxon>
        <taxon>Bacillota</taxon>
        <taxon>Erysipelotrichia</taxon>
        <taxon>Erysipelotrichales</taxon>
        <taxon>Erysipelotrichaceae</taxon>
        <taxon>Faecalitalea</taxon>
    </lineage>
</organism>
<dbReference type="AlphaFoldDB" id="U2PRQ9"/>
<dbReference type="EMBL" id="AWVI01000018">
    <property type="protein sequence ID" value="ERK46811.1"/>
    <property type="molecule type" value="Genomic_DNA"/>
</dbReference>
<evidence type="ECO:0000313" key="2">
    <source>
        <dbReference type="Proteomes" id="UP000016658"/>
    </source>
</evidence>
<dbReference type="Proteomes" id="UP000016658">
    <property type="component" value="Unassembled WGS sequence"/>
</dbReference>